<evidence type="ECO:0000313" key="3">
    <source>
        <dbReference type="Proteomes" id="UP000032142"/>
    </source>
</evidence>
<evidence type="ECO:0000313" key="2">
    <source>
        <dbReference type="EMBL" id="KHG07459.1"/>
    </source>
</evidence>
<dbReference type="EMBL" id="JRRC01474946">
    <property type="protein sequence ID" value="KHG07459.1"/>
    <property type="molecule type" value="Genomic_DNA"/>
</dbReference>
<proteinExistence type="predicted"/>
<dbReference type="Proteomes" id="UP000032142">
    <property type="component" value="Unassembled WGS sequence"/>
</dbReference>
<evidence type="ECO:0000256" key="1">
    <source>
        <dbReference type="SAM" id="MobiDB-lite"/>
    </source>
</evidence>
<protein>
    <submittedName>
        <fullName evidence="2">Uncharacterized protein</fullName>
    </submittedName>
</protein>
<comment type="caution">
    <text evidence="2">The sequence shown here is derived from an EMBL/GenBank/DDBJ whole genome shotgun (WGS) entry which is preliminary data.</text>
</comment>
<organism evidence="2 3">
    <name type="scientific">Gossypium arboreum</name>
    <name type="common">Tree cotton</name>
    <name type="synonym">Gossypium nanking</name>
    <dbReference type="NCBI Taxonomy" id="29729"/>
    <lineage>
        <taxon>Eukaryota</taxon>
        <taxon>Viridiplantae</taxon>
        <taxon>Streptophyta</taxon>
        <taxon>Embryophyta</taxon>
        <taxon>Tracheophyta</taxon>
        <taxon>Spermatophyta</taxon>
        <taxon>Magnoliopsida</taxon>
        <taxon>eudicotyledons</taxon>
        <taxon>Gunneridae</taxon>
        <taxon>Pentapetalae</taxon>
        <taxon>rosids</taxon>
        <taxon>malvids</taxon>
        <taxon>Malvales</taxon>
        <taxon>Malvaceae</taxon>
        <taxon>Malvoideae</taxon>
        <taxon>Gossypium</taxon>
    </lineage>
</organism>
<reference evidence="3" key="1">
    <citation type="submission" date="2014-09" db="EMBL/GenBank/DDBJ databases">
        <authorList>
            <person name="Mudge J."/>
            <person name="Ramaraj T."/>
            <person name="Lindquist I.E."/>
            <person name="Bharti A.K."/>
            <person name="Sundararajan A."/>
            <person name="Cameron C.T."/>
            <person name="Woodward J.E."/>
            <person name="May G.D."/>
            <person name="Brubaker C."/>
            <person name="Broadhvest J."/>
            <person name="Wilkins T.A."/>
        </authorList>
    </citation>
    <scope>NUCLEOTIDE SEQUENCE</scope>
    <source>
        <strain evidence="3">cv. AKA8401</strain>
    </source>
</reference>
<name>A0A0B0N6I2_GOSAR</name>
<accession>A0A0B0N6I2</accession>
<sequence length="20" mass="2190">MHTAVADGPDTSEAWERGME</sequence>
<feature type="region of interest" description="Disordered" evidence="1">
    <location>
        <begin position="1"/>
        <end position="20"/>
    </location>
</feature>
<gene>
    <name evidence="2" type="ORF">F383_33903</name>
</gene>
<dbReference type="AlphaFoldDB" id="A0A0B0N6I2"/>
<keyword evidence="3" id="KW-1185">Reference proteome</keyword>